<evidence type="ECO:0000313" key="2">
    <source>
        <dbReference type="EMBL" id="KKT68717.1"/>
    </source>
</evidence>
<dbReference type="EMBL" id="LCJB01000070">
    <property type="protein sequence ID" value="KKT68717.1"/>
    <property type="molecule type" value="Genomic_DNA"/>
</dbReference>
<organism evidence="2 3">
    <name type="scientific">Candidatus Uhrbacteria bacterium GW2011_GWF2_44_350</name>
    <dbReference type="NCBI Taxonomy" id="1619000"/>
    <lineage>
        <taxon>Bacteria</taxon>
        <taxon>Candidatus Uhriibacteriota</taxon>
    </lineage>
</organism>
<evidence type="ECO:0000256" key="1">
    <source>
        <dbReference type="SAM" id="MobiDB-lite"/>
    </source>
</evidence>
<reference evidence="2 3" key="1">
    <citation type="journal article" date="2015" name="Nature">
        <title>rRNA introns, odd ribosomes, and small enigmatic genomes across a large radiation of phyla.</title>
        <authorList>
            <person name="Brown C.T."/>
            <person name="Hug L.A."/>
            <person name="Thomas B.C."/>
            <person name="Sharon I."/>
            <person name="Castelle C.J."/>
            <person name="Singh A."/>
            <person name="Wilkins M.J."/>
            <person name="Williams K.H."/>
            <person name="Banfield J.F."/>
        </authorList>
    </citation>
    <scope>NUCLEOTIDE SEQUENCE [LARGE SCALE GENOMIC DNA]</scope>
</reference>
<comment type="caution">
    <text evidence="2">The sequence shown here is derived from an EMBL/GenBank/DDBJ whole genome shotgun (WGS) entry which is preliminary data.</text>
</comment>
<proteinExistence type="predicted"/>
<sequence>MGHDSFDVAAADAVELAAYKEAEAKKAESESLTSQTRAGEIEPDEASKQVVEAASQEFWTAFDQYVLAVRSGDTAAVAPSRNQHRFKFLNVGFNEKELAPEVKGVREGYWERLFDSEKEKRKIPKGENIGEAKIIFDRLLYERIIPPEVQIEE</sequence>
<name>A0A0G1LIM3_9BACT</name>
<accession>A0A0G1LIM3</accession>
<evidence type="ECO:0000313" key="3">
    <source>
        <dbReference type="Proteomes" id="UP000034154"/>
    </source>
</evidence>
<gene>
    <name evidence="2" type="ORF">UW63_C0070G0002</name>
</gene>
<dbReference type="Proteomes" id="UP000034154">
    <property type="component" value="Unassembled WGS sequence"/>
</dbReference>
<feature type="region of interest" description="Disordered" evidence="1">
    <location>
        <begin position="22"/>
        <end position="47"/>
    </location>
</feature>
<dbReference type="AlphaFoldDB" id="A0A0G1LIM3"/>
<protein>
    <submittedName>
        <fullName evidence="2">Uncharacterized protein</fullName>
    </submittedName>
</protein>